<evidence type="ECO:0000256" key="1">
    <source>
        <dbReference type="SAM" id="MobiDB-lite"/>
    </source>
</evidence>
<name>A0A6P5EQN4_ANACO</name>
<dbReference type="OrthoDB" id="745459at2759"/>
<evidence type="ECO:0000313" key="2">
    <source>
        <dbReference type="Proteomes" id="UP000515123"/>
    </source>
</evidence>
<feature type="compositionally biased region" description="Polar residues" evidence="1">
    <location>
        <begin position="1"/>
        <end position="10"/>
    </location>
</feature>
<feature type="compositionally biased region" description="Pro residues" evidence="1">
    <location>
        <begin position="36"/>
        <end position="45"/>
    </location>
</feature>
<dbReference type="RefSeq" id="XP_020086016.1">
    <property type="nucleotide sequence ID" value="XM_020230427.1"/>
</dbReference>
<evidence type="ECO:0000313" key="3">
    <source>
        <dbReference type="RefSeq" id="XP_020086016.1"/>
    </source>
</evidence>
<organism evidence="2 3">
    <name type="scientific">Ananas comosus</name>
    <name type="common">Pineapple</name>
    <name type="synonym">Ananas ananas</name>
    <dbReference type="NCBI Taxonomy" id="4615"/>
    <lineage>
        <taxon>Eukaryota</taxon>
        <taxon>Viridiplantae</taxon>
        <taxon>Streptophyta</taxon>
        <taxon>Embryophyta</taxon>
        <taxon>Tracheophyta</taxon>
        <taxon>Spermatophyta</taxon>
        <taxon>Magnoliopsida</taxon>
        <taxon>Liliopsida</taxon>
        <taxon>Poales</taxon>
        <taxon>Bromeliaceae</taxon>
        <taxon>Bromelioideae</taxon>
        <taxon>Ananas</taxon>
    </lineage>
</organism>
<dbReference type="PANTHER" id="PTHR33696:SF3">
    <property type="entry name" value="FLZ-TYPE DOMAIN-CONTAINING PROTEIN"/>
    <property type="match status" value="1"/>
</dbReference>
<dbReference type="Proteomes" id="UP000515123">
    <property type="component" value="Linkage group 4"/>
</dbReference>
<dbReference type="Gramene" id="Aco002262.1.mrna1">
    <property type="protein sequence ID" value="Aco002262.1.mrna1.cds1"/>
    <property type="gene ID" value="Aco002262.1.path1"/>
</dbReference>
<reference evidence="2" key="1">
    <citation type="journal article" date="2015" name="Nat. Genet.">
        <title>The pineapple genome and the evolution of CAM photosynthesis.</title>
        <authorList>
            <person name="Ming R."/>
            <person name="VanBuren R."/>
            <person name="Wai C.M."/>
            <person name="Tang H."/>
            <person name="Schatz M.C."/>
            <person name="Bowers J.E."/>
            <person name="Lyons E."/>
            <person name="Wang M.L."/>
            <person name="Chen J."/>
            <person name="Biggers E."/>
            <person name="Zhang J."/>
            <person name="Huang L."/>
            <person name="Zhang L."/>
            <person name="Miao W."/>
            <person name="Zhang J."/>
            <person name="Ye Z."/>
            <person name="Miao C."/>
            <person name="Lin Z."/>
            <person name="Wang H."/>
            <person name="Zhou H."/>
            <person name="Yim W.C."/>
            <person name="Priest H.D."/>
            <person name="Zheng C."/>
            <person name="Woodhouse M."/>
            <person name="Edger P.P."/>
            <person name="Guyot R."/>
            <person name="Guo H.B."/>
            <person name="Guo H."/>
            <person name="Zheng G."/>
            <person name="Singh R."/>
            <person name="Sharma A."/>
            <person name="Min X."/>
            <person name="Zheng Y."/>
            <person name="Lee H."/>
            <person name="Gurtowski J."/>
            <person name="Sedlazeck F.J."/>
            <person name="Harkess A."/>
            <person name="McKain M.R."/>
            <person name="Liao Z."/>
            <person name="Fang J."/>
            <person name="Liu J."/>
            <person name="Zhang X."/>
            <person name="Zhang Q."/>
            <person name="Hu W."/>
            <person name="Qin Y."/>
            <person name="Wang K."/>
            <person name="Chen L.Y."/>
            <person name="Shirley N."/>
            <person name="Lin Y.R."/>
            <person name="Liu L.Y."/>
            <person name="Hernandez A.G."/>
            <person name="Wright C.L."/>
            <person name="Bulone V."/>
            <person name="Tuskan G.A."/>
            <person name="Heath K."/>
            <person name="Zee F."/>
            <person name="Moore P.H."/>
            <person name="Sunkar R."/>
            <person name="Leebens-Mack J.H."/>
            <person name="Mockler T."/>
            <person name="Bennetzen J.L."/>
            <person name="Freeling M."/>
            <person name="Sankoff D."/>
            <person name="Paterson A.H."/>
            <person name="Zhu X."/>
            <person name="Yang X."/>
            <person name="Smith J.A."/>
            <person name="Cushman J.C."/>
            <person name="Paull R.E."/>
            <person name="Yu Q."/>
        </authorList>
    </citation>
    <scope>NUCLEOTIDE SEQUENCE [LARGE SCALE GENOMIC DNA]</scope>
    <source>
        <strain evidence="2">cv. F153</strain>
    </source>
</reference>
<gene>
    <name evidence="3" type="primary">LOC109708620</name>
</gene>
<feature type="region of interest" description="Disordered" evidence="1">
    <location>
        <begin position="1"/>
        <end position="51"/>
    </location>
</feature>
<dbReference type="GeneID" id="109708620"/>
<dbReference type="PANTHER" id="PTHR33696">
    <property type="entry name" value="T22J18.15-RELATED"/>
    <property type="match status" value="1"/>
</dbReference>
<proteinExistence type="predicted"/>
<accession>A0A6P5EQN4</accession>
<keyword evidence="2" id="KW-1185">Reference proteome</keyword>
<protein>
    <submittedName>
        <fullName evidence="3">Uncharacterized protein LOC109708620</fullName>
    </submittedName>
</protein>
<reference evidence="3" key="2">
    <citation type="submission" date="2025-08" db="UniProtKB">
        <authorList>
            <consortium name="RefSeq"/>
        </authorList>
    </citation>
    <scope>IDENTIFICATION</scope>
    <source>
        <tissue evidence="3">Leaf</tissue>
    </source>
</reference>
<dbReference type="AlphaFoldDB" id="A0A6P5EQN4"/>
<sequence length="152" mass="17032">MSHQRLNHSFESVPFSWENQPGMSKVSPHMDNSPTKLPPPSPPPIASRGPKLYVPLPPCRIQAPKTILLTKKGDTIGEDPFLAAYIECTKSVRKPLDKVSVNERRRRENRWSGVRKLGLGLSLSCKRDSGVREDNLVRMSQLPEVDSSGFED</sequence>